<reference evidence="3" key="2">
    <citation type="submission" date="2025-08" db="UniProtKB">
        <authorList>
            <consortium name="RefSeq"/>
        </authorList>
    </citation>
    <scope>IDENTIFICATION</scope>
    <source>
        <tissue evidence="3">Leaf</tissue>
    </source>
</reference>
<protein>
    <submittedName>
        <fullName evidence="3">Uncharacterized protein</fullName>
    </submittedName>
</protein>
<reference evidence="2" key="1">
    <citation type="journal article" date="2021" name="Nat. Commun.">
        <title>Genomic analyses provide insights into spinach domestication and the genetic basis of agronomic traits.</title>
        <authorList>
            <person name="Cai X."/>
            <person name="Sun X."/>
            <person name="Xu C."/>
            <person name="Sun H."/>
            <person name="Wang X."/>
            <person name="Ge C."/>
            <person name="Zhang Z."/>
            <person name="Wang Q."/>
            <person name="Fei Z."/>
            <person name="Jiao C."/>
            <person name="Wang Q."/>
        </authorList>
    </citation>
    <scope>NUCLEOTIDE SEQUENCE [LARGE SCALE GENOMIC DNA]</scope>
    <source>
        <strain evidence="2">cv. Varoflay</strain>
    </source>
</reference>
<sequence>MTMASHQFLCNSPRPHLFLHSPTRPNPTQPHLSFIPKATSDPDPQPESDPQPSDDFDSRISQMRLKYRSGTGKKAEIRKTKKGNQRAESESTGNGVFLPPVPLKEPISGGLKVEFGFSPFTERVNGRLAGLGLAALLLVELATGKSVIKYHKPEIVFVQIYFMAAVTALYLKFEKEKISVWPQNDAKQ</sequence>
<dbReference type="SUPFAM" id="SSF103511">
    <property type="entry name" value="Chlorophyll a-b binding protein"/>
    <property type="match status" value="1"/>
</dbReference>
<dbReference type="GO" id="GO:0009535">
    <property type="term" value="C:chloroplast thylakoid membrane"/>
    <property type="evidence" value="ECO:0000318"/>
    <property type="project" value="GO_Central"/>
</dbReference>
<dbReference type="KEGG" id="soe:110789651"/>
<keyword evidence="2" id="KW-1185">Reference proteome</keyword>
<gene>
    <name evidence="3" type="primary">LOC110789651</name>
</gene>
<organism evidence="2 3">
    <name type="scientific">Spinacia oleracea</name>
    <name type="common">Spinach</name>
    <dbReference type="NCBI Taxonomy" id="3562"/>
    <lineage>
        <taxon>Eukaryota</taxon>
        <taxon>Viridiplantae</taxon>
        <taxon>Streptophyta</taxon>
        <taxon>Embryophyta</taxon>
        <taxon>Tracheophyta</taxon>
        <taxon>Spermatophyta</taxon>
        <taxon>Magnoliopsida</taxon>
        <taxon>eudicotyledons</taxon>
        <taxon>Gunneridae</taxon>
        <taxon>Pentapetalae</taxon>
        <taxon>Caryophyllales</taxon>
        <taxon>Chenopodiaceae</taxon>
        <taxon>Chenopodioideae</taxon>
        <taxon>Anserineae</taxon>
        <taxon>Spinacia</taxon>
    </lineage>
</organism>
<dbReference type="AlphaFoldDB" id="A0A9R0IIN8"/>
<accession>A0A9R0IIN8</accession>
<dbReference type="GeneID" id="110789651"/>
<dbReference type="RefSeq" id="XP_021850047.1">
    <property type="nucleotide sequence ID" value="XM_021994355.2"/>
</dbReference>
<dbReference type="Proteomes" id="UP000813463">
    <property type="component" value="Chromosome 1"/>
</dbReference>
<dbReference type="OrthoDB" id="1934145at2759"/>
<evidence type="ECO:0000313" key="3">
    <source>
        <dbReference type="RefSeq" id="XP_021850047.1"/>
    </source>
</evidence>
<proteinExistence type="predicted"/>
<name>A0A9R0IIN8_SPIOL</name>
<evidence type="ECO:0000313" key="2">
    <source>
        <dbReference type="Proteomes" id="UP000813463"/>
    </source>
</evidence>
<feature type="region of interest" description="Disordered" evidence="1">
    <location>
        <begin position="17"/>
        <end position="97"/>
    </location>
</feature>
<evidence type="ECO:0000256" key="1">
    <source>
        <dbReference type="SAM" id="MobiDB-lite"/>
    </source>
</evidence>